<dbReference type="InterPro" id="IPR001867">
    <property type="entry name" value="OmpR/PhoB-type_DNA-bd"/>
</dbReference>
<dbReference type="SMART" id="SM00448">
    <property type="entry name" value="REC"/>
    <property type="match status" value="1"/>
</dbReference>
<dbReference type="PROSITE" id="PS50110">
    <property type="entry name" value="RESPONSE_REGULATORY"/>
    <property type="match status" value="1"/>
</dbReference>
<dbReference type="Pfam" id="PF00486">
    <property type="entry name" value="Trans_reg_C"/>
    <property type="match status" value="1"/>
</dbReference>
<dbReference type="Proteomes" id="UP001501821">
    <property type="component" value="Unassembled WGS sequence"/>
</dbReference>
<name>A0ABP7I858_9ACTN</name>
<dbReference type="RefSeq" id="WP_344773511.1">
    <property type="nucleotide sequence ID" value="NZ_BAABAH010000003.1"/>
</dbReference>
<evidence type="ECO:0000259" key="5">
    <source>
        <dbReference type="PROSITE" id="PS51755"/>
    </source>
</evidence>
<dbReference type="InterPro" id="IPR001789">
    <property type="entry name" value="Sig_transdc_resp-reg_receiver"/>
</dbReference>
<dbReference type="PANTHER" id="PTHR48111:SF50">
    <property type="entry name" value="KDP OPERON TRANSCRIPTIONAL REGULATORY PROTEIN KDPE"/>
    <property type="match status" value="1"/>
</dbReference>
<reference evidence="7" key="1">
    <citation type="journal article" date="2019" name="Int. J. Syst. Evol. Microbiol.">
        <title>The Global Catalogue of Microorganisms (GCM) 10K type strain sequencing project: providing services to taxonomists for standard genome sequencing and annotation.</title>
        <authorList>
            <consortium name="The Broad Institute Genomics Platform"/>
            <consortium name="The Broad Institute Genome Sequencing Center for Infectious Disease"/>
            <person name="Wu L."/>
            <person name="Ma J."/>
        </authorList>
    </citation>
    <scope>NUCLEOTIDE SEQUENCE [LARGE SCALE GENOMIC DNA]</scope>
    <source>
        <strain evidence="7">JCM 16953</strain>
    </source>
</reference>
<dbReference type="InterPro" id="IPR011006">
    <property type="entry name" value="CheY-like_superfamily"/>
</dbReference>
<dbReference type="SMART" id="SM00862">
    <property type="entry name" value="Trans_reg_C"/>
    <property type="match status" value="1"/>
</dbReference>
<feature type="domain" description="Response regulatory" evidence="4">
    <location>
        <begin position="3"/>
        <end position="116"/>
    </location>
</feature>
<dbReference type="Gene3D" id="1.10.10.10">
    <property type="entry name" value="Winged helix-like DNA-binding domain superfamily/Winged helix DNA-binding domain"/>
    <property type="match status" value="1"/>
</dbReference>
<organism evidence="6 7">
    <name type="scientific">Nocardioides panacisoli</name>
    <dbReference type="NCBI Taxonomy" id="627624"/>
    <lineage>
        <taxon>Bacteria</taxon>
        <taxon>Bacillati</taxon>
        <taxon>Actinomycetota</taxon>
        <taxon>Actinomycetes</taxon>
        <taxon>Propionibacteriales</taxon>
        <taxon>Nocardioidaceae</taxon>
        <taxon>Nocardioides</taxon>
    </lineage>
</organism>
<evidence type="ECO:0000259" key="4">
    <source>
        <dbReference type="PROSITE" id="PS50110"/>
    </source>
</evidence>
<evidence type="ECO:0000256" key="2">
    <source>
        <dbReference type="PROSITE-ProRule" id="PRU00169"/>
    </source>
</evidence>
<protein>
    <submittedName>
        <fullName evidence="6">Response regulator</fullName>
    </submittedName>
</protein>
<dbReference type="InterPro" id="IPR036388">
    <property type="entry name" value="WH-like_DNA-bd_sf"/>
</dbReference>
<dbReference type="EMBL" id="BAABAH010000003">
    <property type="protein sequence ID" value="GAA3811919.1"/>
    <property type="molecule type" value="Genomic_DNA"/>
</dbReference>
<evidence type="ECO:0000256" key="1">
    <source>
        <dbReference type="ARBA" id="ARBA00023125"/>
    </source>
</evidence>
<evidence type="ECO:0000313" key="6">
    <source>
        <dbReference type="EMBL" id="GAA3811919.1"/>
    </source>
</evidence>
<dbReference type="SUPFAM" id="SSF52172">
    <property type="entry name" value="CheY-like"/>
    <property type="match status" value="1"/>
</dbReference>
<evidence type="ECO:0000313" key="7">
    <source>
        <dbReference type="Proteomes" id="UP001501821"/>
    </source>
</evidence>
<keyword evidence="2" id="KW-0597">Phosphoprotein</keyword>
<dbReference type="CDD" id="cd00383">
    <property type="entry name" value="trans_reg_C"/>
    <property type="match status" value="1"/>
</dbReference>
<dbReference type="InterPro" id="IPR039420">
    <property type="entry name" value="WalR-like"/>
</dbReference>
<keyword evidence="1 3" id="KW-0238">DNA-binding</keyword>
<dbReference type="PANTHER" id="PTHR48111">
    <property type="entry name" value="REGULATOR OF RPOS"/>
    <property type="match status" value="1"/>
</dbReference>
<feature type="domain" description="OmpR/PhoB-type" evidence="5">
    <location>
        <begin position="125"/>
        <end position="224"/>
    </location>
</feature>
<sequence>MSRVLVVDDEPQILRALRINLRARGYDVVVAADGTEALDAAAAVPPDAVVLDLGLPDMDGVDVIAGLRSRSSVPILVLSGRSDSADKVEALDAGADDYVTKPFGMDELLARLRAILRRNAPVEDEPVVEFGDVRVDLAATRVTAGGVDVRLTPTEWHLLEVLVRNPGRLMSQRRLLLEVWGPGYETAQGNLRLYMAQLRRKLEKEPARPVHFRNEPGMGYRFEP</sequence>
<feature type="DNA-binding region" description="OmpR/PhoB-type" evidence="3">
    <location>
        <begin position="125"/>
        <end position="224"/>
    </location>
</feature>
<accession>A0ABP7I858</accession>
<dbReference type="Pfam" id="PF00072">
    <property type="entry name" value="Response_reg"/>
    <property type="match status" value="1"/>
</dbReference>
<dbReference type="PROSITE" id="PS51755">
    <property type="entry name" value="OMPR_PHOB"/>
    <property type="match status" value="1"/>
</dbReference>
<comment type="caution">
    <text evidence="6">The sequence shown here is derived from an EMBL/GenBank/DDBJ whole genome shotgun (WGS) entry which is preliminary data.</text>
</comment>
<dbReference type="Gene3D" id="6.10.250.690">
    <property type="match status" value="1"/>
</dbReference>
<keyword evidence="7" id="KW-1185">Reference proteome</keyword>
<evidence type="ECO:0000256" key="3">
    <source>
        <dbReference type="PROSITE-ProRule" id="PRU01091"/>
    </source>
</evidence>
<proteinExistence type="predicted"/>
<gene>
    <name evidence="6" type="ORF">GCM10022242_12990</name>
</gene>
<dbReference type="Gene3D" id="3.40.50.2300">
    <property type="match status" value="1"/>
</dbReference>
<feature type="modified residue" description="4-aspartylphosphate" evidence="2">
    <location>
        <position position="52"/>
    </location>
</feature>